<dbReference type="GeneID" id="25334660"/>
<feature type="region of interest" description="Disordered" evidence="1">
    <location>
        <begin position="423"/>
        <end position="450"/>
    </location>
</feature>
<dbReference type="OrthoDB" id="345384at2759"/>
<evidence type="ECO:0000256" key="1">
    <source>
        <dbReference type="SAM" id="MobiDB-lite"/>
    </source>
</evidence>
<name>U6M3Y1_EIMMA</name>
<feature type="compositionally biased region" description="Basic and acidic residues" evidence="1">
    <location>
        <begin position="800"/>
        <end position="810"/>
    </location>
</feature>
<accession>U6M3Y1</accession>
<reference evidence="3" key="2">
    <citation type="submission" date="2013-10" db="EMBL/GenBank/DDBJ databases">
        <authorList>
            <person name="Aslett M."/>
        </authorList>
    </citation>
    <scope>NUCLEOTIDE SEQUENCE [LARGE SCALE GENOMIC DNA]</scope>
    <source>
        <strain evidence="3">Weybridge</strain>
    </source>
</reference>
<evidence type="ECO:0000256" key="2">
    <source>
        <dbReference type="SAM" id="SignalP"/>
    </source>
</evidence>
<dbReference type="OMA" id="AHMTDIN"/>
<dbReference type="Proteomes" id="UP000030763">
    <property type="component" value="Unassembled WGS sequence"/>
</dbReference>
<dbReference type="CDD" id="cd22854">
    <property type="entry name" value="PfVFT1-like"/>
    <property type="match status" value="1"/>
</dbReference>
<evidence type="ECO:0000313" key="4">
    <source>
        <dbReference type="Proteomes" id="UP000030763"/>
    </source>
</evidence>
<evidence type="ECO:0000313" key="3">
    <source>
        <dbReference type="EMBL" id="CDJ57129.1"/>
    </source>
</evidence>
<feature type="compositionally biased region" description="Low complexity" evidence="1">
    <location>
        <begin position="831"/>
        <end position="855"/>
    </location>
</feature>
<keyword evidence="2" id="KW-0732">Signal</keyword>
<organism evidence="3 4">
    <name type="scientific">Eimeria maxima</name>
    <name type="common">Coccidian parasite</name>
    <dbReference type="NCBI Taxonomy" id="5804"/>
    <lineage>
        <taxon>Eukaryota</taxon>
        <taxon>Sar</taxon>
        <taxon>Alveolata</taxon>
        <taxon>Apicomplexa</taxon>
        <taxon>Conoidasida</taxon>
        <taxon>Coccidia</taxon>
        <taxon>Eucoccidiorida</taxon>
        <taxon>Eimeriorina</taxon>
        <taxon>Eimeriidae</taxon>
        <taxon>Eimeria</taxon>
    </lineage>
</organism>
<feature type="compositionally biased region" description="Low complexity" evidence="1">
    <location>
        <begin position="811"/>
        <end position="823"/>
    </location>
</feature>
<dbReference type="VEuPathDB" id="ToxoDB:EMWEY_00006740"/>
<gene>
    <name evidence="3" type="ORF">EMWEY_00006740</name>
</gene>
<protein>
    <submittedName>
        <fullName evidence="3">Uncharacterized protein</fullName>
    </submittedName>
</protein>
<dbReference type="RefSeq" id="XP_013333779.1">
    <property type="nucleotide sequence ID" value="XM_013478325.1"/>
</dbReference>
<feature type="region of interest" description="Disordered" evidence="1">
    <location>
        <begin position="800"/>
        <end position="857"/>
    </location>
</feature>
<reference evidence="3" key="1">
    <citation type="submission" date="2013-10" db="EMBL/GenBank/DDBJ databases">
        <title>Genomic analysis of the causative agents of coccidiosis in chickens.</title>
        <authorList>
            <person name="Reid A.J."/>
            <person name="Blake D."/>
            <person name="Billington K."/>
            <person name="Browne H."/>
            <person name="Dunn M."/>
            <person name="Hung S."/>
            <person name="Kawahara F."/>
            <person name="Miranda-Saavedra D."/>
            <person name="Mourier T."/>
            <person name="Nagra H."/>
            <person name="Otto T.D."/>
            <person name="Rawlings N."/>
            <person name="Sanchez A."/>
            <person name="Sanders M."/>
            <person name="Subramaniam C."/>
            <person name="Tay Y."/>
            <person name="Dear P."/>
            <person name="Doerig C."/>
            <person name="Gruber A."/>
            <person name="Parkinson J."/>
            <person name="Shirley M."/>
            <person name="Wan K.L."/>
            <person name="Berriman M."/>
            <person name="Tomley F."/>
            <person name="Pain A."/>
        </authorList>
    </citation>
    <scope>NUCLEOTIDE SEQUENCE [LARGE SCALE GENOMIC DNA]</scope>
    <source>
        <strain evidence="3">Weybridge</strain>
    </source>
</reference>
<keyword evidence="4" id="KW-1185">Reference proteome</keyword>
<feature type="chain" id="PRO_5004675591" evidence="2">
    <location>
        <begin position="23"/>
        <end position="938"/>
    </location>
</feature>
<feature type="region of interest" description="Disordered" evidence="1">
    <location>
        <begin position="471"/>
        <end position="511"/>
    </location>
</feature>
<dbReference type="InterPro" id="IPR049856">
    <property type="entry name" value="PfVFT1-like"/>
</dbReference>
<dbReference type="AlphaFoldDB" id="U6M3Y1"/>
<feature type="compositionally biased region" description="Low complexity" evidence="1">
    <location>
        <begin position="423"/>
        <end position="433"/>
    </location>
</feature>
<dbReference type="EMBL" id="HG719224">
    <property type="protein sequence ID" value="CDJ57129.1"/>
    <property type="molecule type" value="Genomic_DNA"/>
</dbReference>
<sequence length="938" mass="103148">MRIVLRSLLFILALCCHDWPWGKPPWDPLSGYWGPQGVPPKGPRRVAHTASWGAEATTGFDGRFLGRKIATEALRQTATTRPPERSPINDDDFLEDEEPLEIWGDIDDRSMILSTTPCPCAAALRQAFNTALRVLVDRGVRNQLLLKYKLPLSFAVELQGAYPSWPKFSELYEHDLLREVLERRVLRVATISRGVAQDPAMTSFNSSFLREIVDEIDSHYSETEGVAENSSGGNSSRRGSLPIQIEYVYKASAAVALQALDAGQAHMTDINMVLSQNPFNGITMTSRYSRSDQVMTQSTVVIVRSDANIASLRALRNAIFLSYDQEGRTVVVDSHWNHQSLSRVLPPYTVYELLSEGVPGSQLVDVLLDDEALAATAQVPLPWLHYGLRQFVGGATYALGALFLMDRHGTKCPTATSAKSGAAPAAAAAAAPPHTDSFTMDKPGEDPALSSLRRELTKKSVTFQKSRFYSGRRRPPMWDSSGLAGEGSLGTFDNEDSYPATPGPWSTEPSTPVGETELFDSLKVDSLDPLASGRRYLRTRALHDSYNAALVQLVHTSVLENLIEDLQEINIVPFFDCGGTVPGSVSRSFPPANRIPPDDALMDILRTGIVLVGMPVEPKAALTSPEVLYVHRATVEVVAAIGAEYRVQLQVRFIPFQSTQHVLRALHRGLIHLADARVLFDYISPHERLGFRVRPTCALGAARLWMMTQNKEGLTSLEELHETLEKLPDTSDKRVAVLEQYLRTTVFSVLPPGVVVVVLGVEEAAEALLSRSVFAVFGMATQQRRLLRSFLNLEKKMMDREERPWEKKTADSASSTSQQQQQEGKQELLKGESPSSSPGSRSPSGPSSPEGSSSRMHADRYELASDEASGGFSWPVVAPSLQYTKDIFQELMKAEGLPVETTEAPQQTTSSWIDVDTGVTAVVHSFLAASLRPQRPAQ</sequence>
<feature type="signal peptide" evidence="2">
    <location>
        <begin position="1"/>
        <end position="22"/>
    </location>
</feature>
<proteinExistence type="predicted"/>